<dbReference type="AlphaFoldDB" id="X1HAQ1"/>
<name>X1HAQ1_9ZZZZ</name>
<organism evidence="1">
    <name type="scientific">marine sediment metagenome</name>
    <dbReference type="NCBI Taxonomy" id="412755"/>
    <lineage>
        <taxon>unclassified sequences</taxon>
        <taxon>metagenomes</taxon>
        <taxon>ecological metagenomes</taxon>
    </lineage>
</organism>
<reference evidence="1" key="1">
    <citation type="journal article" date="2014" name="Front. Microbiol.">
        <title>High frequency of phylogenetically diverse reductive dehalogenase-homologous genes in deep subseafloor sedimentary metagenomes.</title>
        <authorList>
            <person name="Kawai M."/>
            <person name="Futagami T."/>
            <person name="Toyoda A."/>
            <person name="Takaki Y."/>
            <person name="Nishi S."/>
            <person name="Hori S."/>
            <person name="Arai W."/>
            <person name="Tsubouchi T."/>
            <person name="Morono Y."/>
            <person name="Uchiyama I."/>
            <person name="Ito T."/>
            <person name="Fujiyama A."/>
            <person name="Inagaki F."/>
            <person name="Takami H."/>
        </authorList>
    </citation>
    <scope>NUCLEOTIDE SEQUENCE</scope>
    <source>
        <strain evidence="1">Expedition CK06-06</strain>
    </source>
</reference>
<evidence type="ECO:0000313" key="1">
    <source>
        <dbReference type="EMBL" id="GAH42403.1"/>
    </source>
</evidence>
<accession>X1HAQ1</accession>
<sequence>MHSAQGYAAASGDAYTKLCVSIGVIMDALDGLWPFAKWILVPVNEWKGQLPKPVVVRRVRQVLGKLEDEQGKTIATHAIDATGIGLWVKGAFE</sequence>
<proteinExistence type="predicted"/>
<comment type="caution">
    <text evidence="1">The sequence shown here is derived from an EMBL/GenBank/DDBJ whole genome shotgun (WGS) entry which is preliminary data.</text>
</comment>
<gene>
    <name evidence="1" type="ORF">S03H2_11490</name>
</gene>
<dbReference type="EMBL" id="BARU01005863">
    <property type="protein sequence ID" value="GAH42403.1"/>
    <property type="molecule type" value="Genomic_DNA"/>
</dbReference>
<protein>
    <submittedName>
        <fullName evidence="1">Uncharacterized protein</fullName>
    </submittedName>
</protein>